<proteinExistence type="predicted"/>
<gene>
    <name evidence="1" type="ORF">NLG97_g4530</name>
</gene>
<comment type="caution">
    <text evidence="1">The sequence shown here is derived from an EMBL/GenBank/DDBJ whole genome shotgun (WGS) entry which is preliminary data.</text>
</comment>
<name>A0ACC1QWP8_9HYPO</name>
<accession>A0ACC1QWP8</accession>
<organism evidence="1 2">
    <name type="scientific">Lecanicillium saksenae</name>
    <dbReference type="NCBI Taxonomy" id="468837"/>
    <lineage>
        <taxon>Eukaryota</taxon>
        <taxon>Fungi</taxon>
        <taxon>Dikarya</taxon>
        <taxon>Ascomycota</taxon>
        <taxon>Pezizomycotina</taxon>
        <taxon>Sordariomycetes</taxon>
        <taxon>Hypocreomycetidae</taxon>
        <taxon>Hypocreales</taxon>
        <taxon>Cordycipitaceae</taxon>
        <taxon>Lecanicillium</taxon>
    </lineage>
</organism>
<dbReference type="EMBL" id="JANAKD010000454">
    <property type="protein sequence ID" value="KAJ3493752.1"/>
    <property type="molecule type" value="Genomic_DNA"/>
</dbReference>
<dbReference type="Proteomes" id="UP001148737">
    <property type="component" value="Unassembled WGS sequence"/>
</dbReference>
<reference evidence="1" key="1">
    <citation type="submission" date="2022-07" db="EMBL/GenBank/DDBJ databases">
        <title>Genome Sequence of Lecanicillium saksenae.</title>
        <authorList>
            <person name="Buettner E."/>
        </authorList>
    </citation>
    <scope>NUCLEOTIDE SEQUENCE</scope>
    <source>
        <strain evidence="1">VT-O1</strain>
    </source>
</reference>
<evidence type="ECO:0000313" key="2">
    <source>
        <dbReference type="Proteomes" id="UP001148737"/>
    </source>
</evidence>
<keyword evidence="2" id="KW-1185">Reference proteome</keyword>
<evidence type="ECO:0000313" key="1">
    <source>
        <dbReference type="EMBL" id="KAJ3493752.1"/>
    </source>
</evidence>
<sequence length="536" mass="58930">MWSLRFGYAATIALAAQCVTALTPGNLRGGLRTTKAFNALKSDTILDSPNIQECNFSVPVDHFHNDTQYEPHSNDFFPLRYFLDLSHYKPGGPVIVIQGGEAPATYRRQTLFNGIGPILAKATGGIVLVMEHRYYGTSFPVPDLSTENFRFLTTEQAVADAAYFAQHVEFPGLEGQNLTSATTPWFIWGGSYGGAYAAITRKLYPDAFWGAISSSGVTHAIDDYWAFAEATRLFAPGNCGSFLVKATKVIDTALFSDDSGKGATVKQLFGYDASDNDGSFASRIMHPISALQGESWVHGENDDTLDTYCTKITSKTLQYPNLESKRQIAEQLVQDAGYTVDVATTLLNYVGLRGSYGEKASSSQLSRQRNVALTQRDTQLDDGESWFYQTCTQWGFYLTGAGVPQDTPNIVSRAITIDGARADCRNTFGIDHPPNVNSINRLGGENFSCSRLAIIDGKQDPWRGATPHAIGANPGRNSTTDEPYILIDYATHHWDEDDVPANQYGPGYPPTQIVDVHNQEVAFVKAWIEEFHKSRI</sequence>
<protein>
    <submittedName>
        <fullName evidence="1">Uncharacterized protein</fullName>
    </submittedName>
</protein>